<dbReference type="AlphaFoldDB" id="A0A3S4LK48"/>
<evidence type="ECO:0000259" key="1">
    <source>
        <dbReference type="Pfam" id="PF00501"/>
    </source>
</evidence>
<name>A0A3S4LK48_CHRVL</name>
<organism evidence="2 3">
    <name type="scientific">Chromobacterium violaceum</name>
    <dbReference type="NCBI Taxonomy" id="536"/>
    <lineage>
        <taxon>Bacteria</taxon>
        <taxon>Pseudomonadati</taxon>
        <taxon>Pseudomonadota</taxon>
        <taxon>Betaproteobacteria</taxon>
        <taxon>Neisseriales</taxon>
        <taxon>Chromobacteriaceae</taxon>
        <taxon>Chromobacterium</taxon>
    </lineage>
</organism>
<accession>A0A3S4LK48</accession>
<dbReference type="GO" id="GO:0031177">
    <property type="term" value="F:phosphopantetheine binding"/>
    <property type="evidence" value="ECO:0007669"/>
    <property type="project" value="TreeGrafter"/>
</dbReference>
<evidence type="ECO:0000313" key="2">
    <source>
        <dbReference type="EMBL" id="VEB42675.1"/>
    </source>
</evidence>
<protein>
    <submittedName>
        <fullName evidence="2">Dimodular nonribosomal peptide synthase</fullName>
    </submittedName>
</protein>
<dbReference type="InterPro" id="IPR000873">
    <property type="entry name" value="AMP-dep_synth/lig_dom"/>
</dbReference>
<proteinExistence type="predicted"/>
<dbReference type="GO" id="GO:0009239">
    <property type="term" value="P:enterobactin biosynthetic process"/>
    <property type="evidence" value="ECO:0007669"/>
    <property type="project" value="TreeGrafter"/>
</dbReference>
<dbReference type="GO" id="GO:0009366">
    <property type="term" value="C:enterobactin synthetase complex"/>
    <property type="evidence" value="ECO:0007669"/>
    <property type="project" value="TreeGrafter"/>
</dbReference>
<dbReference type="PANTHER" id="PTHR45527">
    <property type="entry name" value="NONRIBOSOMAL PEPTIDE SYNTHETASE"/>
    <property type="match status" value="1"/>
</dbReference>
<sequence>MVGVAVPRSVDTVVAILGTLAAGAAFLPLDLDYPPERLAMMCEDAAPALLLTRSDVRGRLPDLPALCLDDAEARARLAAHAATPLDDAERPRPLDGDRLAYMIYTSGSTGNRRA</sequence>
<dbReference type="Gene3D" id="3.40.50.980">
    <property type="match status" value="1"/>
</dbReference>
<dbReference type="Proteomes" id="UP000275777">
    <property type="component" value="Chromosome"/>
</dbReference>
<reference evidence="2 3" key="1">
    <citation type="submission" date="2018-12" db="EMBL/GenBank/DDBJ databases">
        <authorList>
            <consortium name="Pathogen Informatics"/>
        </authorList>
    </citation>
    <scope>NUCLEOTIDE SEQUENCE [LARGE SCALE GENOMIC DNA]</scope>
    <source>
        <strain evidence="2 3">NCTC9695</strain>
    </source>
</reference>
<dbReference type="GO" id="GO:0047527">
    <property type="term" value="F:2,3-dihydroxybenzoate-serine ligase activity"/>
    <property type="evidence" value="ECO:0007669"/>
    <property type="project" value="TreeGrafter"/>
</dbReference>
<dbReference type="GO" id="GO:0005829">
    <property type="term" value="C:cytosol"/>
    <property type="evidence" value="ECO:0007669"/>
    <property type="project" value="TreeGrafter"/>
</dbReference>
<evidence type="ECO:0000313" key="3">
    <source>
        <dbReference type="Proteomes" id="UP000275777"/>
    </source>
</evidence>
<feature type="domain" description="AMP-dependent synthetase/ligase" evidence="1">
    <location>
        <begin position="2"/>
        <end position="111"/>
    </location>
</feature>
<dbReference type="SUPFAM" id="SSF56801">
    <property type="entry name" value="Acetyl-CoA synthetase-like"/>
    <property type="match status" value="1"/>
</dbReference>
<dbReference type="PANTHER" id="PTHR45527:SF1">
    <property type="entry name" value="FATTY ACID SYNTHASE"/>
    <property type="match status" value="1"/>
</dbReference>
<dbReference type="EMBL" id="LR134182">
    <property type="protein sequence ID" value="VEB42675.1"/>
    <property type="molecule type" value="Genomic_DNA"/>
</dbReference>
<dbReference type="Pfam" id="PF00501">
    <property type="entry name" value="AMP-binding"/>
    <property type="match status" value="1"/>
</dbReference>
<gene>
    <name evidence="2" type="primary">dhbF_2</name>
    <name evidence="2" type="ORF">NCTC9695_03125</name>
</gene>
<dbReference type="GO" id="GO:0043041">
    <property type="term" value="P:amino acid activation for nonribosomal peptide biosynthetic process"/>
    <property type="evidence" value="ECO:0007669"/>
    <property type="project" value="TreeGrafter"/>
</dbReference>